<evidence type="ECO:0000256" key="6">
    <source>
        <dbReference type="ARBA" id="ARBA00023136"/>
    </source>
</evidence>
<evidence type="ECO:0000313" key="8">
    <source>
        <dbReference type="EMBL" id="OHT02009.1"/>
    </source>
</evidence>
<dbReference type="GO" id="GO:0016020">
    <property type="term" value="C:membrane"/>
    <property type="evidence" value="ECO:0007669"/>
    <property type="project" value="UniProtKB-SubCell"/>
</dbReference>
<feature type="transmembrane region" description="Helical" evidence="7">
    <location>
        <begin position="178"/>
        <end position="201"/>
    </location>
</feature>
<evidence type="ECO:0000256" key="4">
    <source>
        <dbReference type="ARBA" id="ARBA00022692"/>
    </source>
</evidence>
<feature type="transmembrane region" description="Helical" evidence="7">
    <location>
        <begin position="127"/>
        <end position="147"/>
    </location>
</feature>
<evidence type="ECO:0000256" key="7">
    <source>
        <dbReference type="SAM" id="Phobius"/>
    </source>
</evidence>
<keyword evidence="6 7" id="KW-0472">Membrane</keyword>
<dbReference type="GeneID" id="94842400"/>
<dbReference type="PANTHER" id="PTHR36838">
    <property type="entry name" value="AUXIN EFFLUX CARRIER FAMILY PROTEIN"/>
    <property type="match status" value="1"/>
</dbReference>
<comment type="caution">
    <text evidence="8">The sequence shown here is derived from an EMBL/GenBank/DDBJ whole genome shotgun (WGS) entry which is preliminary data.</text>
</comment>
<evidence type="ECO:0000256" key="5">
    <source>
        <dbReference type="ARBA" id="ARBA00022989"/>
    </source>
</evidence>
<dbReference type="InterPro" id="IPR004776">
    <property type="entry name" value="Mem_transp_PIN-like"/>
</dbReference>
<feature type="transmembrane region" description="Helical" evidence="7">
    <location>
        <begin position="6"/>
        <end position="25"/>
    </location>
</feature>
<keyword evidence="3" id="KW-1003">Cell membrane</keyword>
<keyword evidence="5 7" id="KW-1133">Transmembrane helix</keyword>
<keyword evidence="2" id="KW-0813">Transport</keyword>
<keyword evidence="4 7" id="KW-0812">Transmembrane</keyword>
<name>A0A1J4JSC7_9EUKA</name>
<dbReference type="Pfam" id="PF03547">
    <property type="entry name" value="Mem_trans"/>
    <property type="match status" value="1"/>
</dbReference>
<dbReference type="GO" id="GO:0055085">
    <property type="term" value="P:transmembrane transport"/>
    <property type="evidence" value="ECO:0007669"/>
    <property type="project" value="InterPro"/>
</dbReference>
<dbReference type="AlphaFoldDB" id="A0A1J4JSC7"/>
<dbReference type="VEuPathDB" id="TrichDB:TRFO_31031"/>
<dbReference type="EMBL" id="MLAK01000886">
    <property type="protein sequence ID" value="OHT02009.1"/>
    <property type="molecule type" value="Genomic_DNA"/>
</dbReference>
<sequence length="333" mass="37550">MVDYVNVIQVGCSLLIIIIFGFIAFKFKFLPMSAIPSMNQFLFKVCYICLVARNLAKRKFSELNFMPFVVGALTTVGVHLIFLVIFLMPFKDKFKNYLSSVLPCSFVNYLVIGIPIFNSIWDPEENVMISMITLSNDLITTPIYLVLSNIYLARKMPTDMSPDDPIPKKKSSLEIFKLVMIQIVTSPIIIGNVIGFVWSAIGWTLPTFLLSLTTFLGDEVLGICLICVGGFIAQHSIIACHWLKFILCILARHIISPMVTMFFCWVFKMENKLSRQCIVMTILPTGTTSFLMSNLNGIGPGVSSTMIFWSTVLCVPFLIVWILVLDKLNIFVE</sequence>
<feature type="transmembrane region" description="Helical" evidence="7">
    <location>
        <begin position="307"/>
        <end position="325"/>
    </location>
</feature>
<dbReference type="RefSeq" id="XP_068355145.1">
    <property type="nucleotide sequence ID" value="XM_068507696.1"/>
</dbReference>
<dbReference type="Proteomes" id="UP000179807">
    <property type="component" value="Unassembled WGS sequence"/>
</dbReference>
<accession>A0A1J4JSC7</accession>
<protein>
    <submittedName>
        <fullName evidence="8">Auxin Efflux Carrier family protein</fullName>
    </submittedName>
</protein>
<evidence type="ECO:0000256" key="2">
    <source>
        <dbReference type="ARBA" id="ARBA00022448"/>
    </source>
</evidence>
<evidence type="ECO:0000313" key="9">
    <source>
        <dbReference type="Proteomes" id="UP000179807"/>
    </source>
</evidence>
<proteinExistence type="predicted"/>
<feature type="transmembrane region" description="Helical" evidence="7">
    <location>
        <begin position="100"/>
        <end position="121"/>
    </location>
</feature>
<gene>
    <name evidence="8" type="ORF">TRFO_31031</name>
</gene>
<dbReference type="OrthoDB" id="2133778at2759"/>
<feature type="transmembrane region" description="Helical" evidence="7">
    <location>
        <begin position="207"/>
        <end position="233"/>
    </location>
</feature>
<feature type="transmembrane region" description="Helical" evidence="7">
    <location>
        <begin position="68"/>
        <end position="88"/>
    </location>
</feature>
<feature type="transmembrane region" description="Helical" evidence="7">
    <location>
        <begin position="245"/>
        <end position="267"/>
    </location>
</feature>
<evidence type="ECO:0000256" key="1">
    <source>
        <dbReference type="ARBA" id="ARBA00004141"/>
    </source>
</evidence>
<reference evidence="8" key="1">
    <citation type="submission" date="2016-10" db="EMBL/GenBank/DDBJ databases">
        <authorList>
            <person name="Benchimol M."/>
            <person name="Almeida L.G."/>
            <person name="Vasconcelos A.T."/>
            <person name="Perreira-Neves A."/>
            <person name="Rosa I.A."/>
            <person name="Tasca T."/>
            <person name="Bogo M.R."/>
            <person name="de Souza W."/>
        </authorList>
    </citation>
    <scope>NUCLEOTIDE SEQUENCE [LARGE SCALE GENOMIC DNA]</scope>
    <source>
        <strain evidence="8">K</strain>
    </source>
</reference>
<keyword evidence="9" id="KW-1185">Reference proteome</keyword>
<evidence type="ECO:0000256" key="3">
    <source>
        <dbReference type="ARBA" id="ARBA00022475"/>
    </source>
</evidence>
<dbReference type="PANTHER" id="PTHR36838:SF3">
    <property type="entry name" value="TRANSPORTER AUXIN EFFLUX CARRIER EC FAMILY"/>
    <property type="match status" value="1"/>
</dbReference>
<organism evidence="8 9">
    <name type="scientific">Tritrichomonas foetus</name>
    <dbReference type="NCBI Taxonomy" id="1144522"/>
    <lineage>
        <taxon>Eukaryota</taxon>
        <taxon>Metamonada</taxon>
        <taxon>Parabasalia</taxon>
        <taxon>Tritrichomonadida</taxon>
        <taxon>Tritrichomonadidae</taxon>
        <taxon>Tritrichomonas</taxon>
    </lineage>
</organism>
<feature type="transmembrane region" description="Helical" evidence="7">
    <location>
        <begin position="273"/>
        <end position="295"/>
    </location>
</feature>
<comment type="subcellular location">
    <subcellularLocation>
        <location evidence="1">Membrane</location>
        <topology evidence="1">Multi-pass membrane protein</topology>
    </subcellularLocation>
</comment>